<gene>
    <name evidence="2" type="ORF">AVEN_269873_1</name>
</gene>
<evidence type="ECO:0000256" key="1">
    <source>
        <dbReference type="SAM" id="MobiDB-lite"/>
    </source>
</evidence>
<keyword evidence="3" id="KW-1185">Reference proteome</keyword>
<evidence type="ECO:0000313" key="2">
    <source>
        <dbReference type="EMBL" id="GBM02963.1"/>
    </source>
</evidence>
<evidence type="ECO:0000313" key="3">
    <source>
        <dbReference type="Proteomes" id="UP000499080"/>
    </source>
</evidence>
<dbReference type="EMBL" id="BGPR01000185">
    <property type="protein sequence ID" value="GBM02963.1"/>
    <property type="molecule type" value="Genomic_DNA"/>
</dbReference>
<name>A0A4Y2CF25_ARAVE</name>
<comment type="caution">
    <text evidence="2">The sequence shown here is derived from an EMBL/GenBank/DDBJ whole genome shotgun (WGS) entry which is preliminary data.</text>
</comment>
<protein>
    <submittedName>
        <fullName evidence="2">Uncharacterized protein</fullName>
    </submittedName>
</protein>
<accession>A0A4Y2CF25</accession>
<dbReference type="Proteomes" id="UP000499080">
    <property type="component" value="Unassembled WGS sequence"/>
</dbReference>
<sequence length="145" mass="16586">MIQPEDRIGQAPVQEQSVPQDPMPTQIVLNATDQIYYFQDPIVPENAWNEIMYSEPPQEDINKLLEEFECELEPIPCVQTNIVLPSGLPPPPDNYFCETVEIPELPVVGDEIQDLPLDLRTNCTVGPRKQRVFSVTYPLDLHVWN</sequence>
<reference evidence="2 3" key="1">
    <citation type="journal article" date="2019" name="Sci. Rep.">
        <title>Orb-weaving spider Araneus ventricosus genome elucidates the spidroin gene catalogue.</title>
        <authorList>
            <person name="Kono N."/>
            <person name="Nakamura H."/>
            <person name="Ohtoshi R."/>
            <person name="Moran D.A.P."/>
            <person name="Shinohara A."/>
            <person name="Yoshida Y."/>
            <person name="Fujiwara M."/>
            <person name="Mori M."/>
            <person name="Tomita M."/>
            <person name="Arakawa K."/>
        </authorList>
    </citation>
    <scope>NUCLEOTIDE SEQUENCE [LARGE SCALE GENOMIC DNA]</scope>
</reference>
<organism evidence="2 3">
    <name type="scientific">Araneus ventricosus</name>
    <name type="common">Orbweaver spider</name>
    <name type="synonym">Epeira ventricosa</name>
    <dbReference type="NCBI Taxonomy" id="182803"/>
    <lineage>
        <taxon>Eukaryota</taxon>
        <taxon>Metazoa</taxon>
        <taxon>Ecdysozoa</taxon>
        <taxon>Arthropoda</taxon>
        <taxon>Chelicerata</taxon>
        <taxon>Arachnida</taxon>
        <taxon>Araneae</taxon>
        <taxon>Araneomorphae</taxon>
        <taxon>Entelegynae</taxon>
        <taxon>Araneoidea</taxon>
        <taxon>Araneidae</taxon>
        <taxon>Araneus</taxon>
    </lineage>
</organism>
<dbReference type="AlphaFoldDB" id="A0A4Y2CF25"/>
<proteinExistence type="predicted"/>
<feature type="region of interest" description="Disordered" evidence="1">
    <location>
        <begin position="1"/>
        <end position="22"/>
    </location>
</feature>